<dbReference type="InterPro" id="IPR028082">
    <property type="entry name" value="Peripla_BP_I"/>
</dbReference>
<reference evidence="2" key="1">
    <citation type="journal article" date="2019" name="Int. J. Syst. Evol. Microbiol.">
        <title>The Global Catalogue of Microorganisms (GCM) 10K type strain sequencing project: providing services to taxonomists for standard genome sequencing and annotation.</title>
        <authorList>
            <consortium name="The Broad Institute Genomics Platform"/>
            <consortium name="The Broad Institute Genome Sequencing Center for Infectious Disease"/>
            <person name="Wu L."/>
            <person name="Ma J."/>
        </authorList>
    </citation>
    <scope>NUCLEOTIDE SEQUENCE [LARGE SCALE GENOMIC DNA]</scope>
    <source>
        <strain evidence="2">CGMCC 4.6997</strain>
    </source>
</reference>
<dbReference type="Gene3D" id="3.40.50.2300">
    <property type="match status" value="2"/>
</dbReference>
<dbReference type="EMBL" id="JBHSMG010000002">
    <property type="protein sequence ID" value="MFC5502608.1"/>
    <property type="molecule type" value="Genomic_DNA"/>
</dbReference>
<name>A0ABW0NRN0_9MICO</name>
<dbReference type="PANTHER" id="PTHR35271">
    <property type="entry name" value="ABC TRANSPORTER, SUBSTRATE-BINDING LIPOPROTEIN-RELATED"/>
    <property type="match status" value="1"/>
</dbReference>
<dbReference type="Pfam" id="PF04392">
    <property type="entry name" value="ABC_sub_bind"/>
    <property type="match status" value="1"/>
</dbReference>
<evidence type="ECO:0000313" key="1">
    <source>
        <dbReference type="EMBL" id="MFC5502608.1"/>
    </source>
</evidence>
<dbReference type="RefSeq" id="WP_386740297.1">
    <property type="nucleotide sequence ID" value="NZ_JBHSMG010000002.1"/>
</dbReference>
<dbReference type="PANTHER" id="PTHR35271:SF1">
    <property type="entry name" value="ABC TRANSPORTER, SUBSTRATE-BINDING LIPOPROTEIN"/>
    <property type="match status" value="1"/>
</dbReference>
<evidence type="ECO:0000313" key="2">
    <source>
        <dbReference type="Proteomes" id="UP001596039"/>
    </source>
</evidence>
<dbReference type="SUPFAM" id="SSF53822">
    <property type="entry name" value="Periplasmic binding protein-like I"/>
    <property type="match status" value="1"/>
</dbReference>
<comment type="caution">
    <text evidence="1">The sequence shown here is derived from an EMBL/GenBank/DDBJ whole genome shotgun (WGS) entry which is preliminary data.</text>
</comment>
<accession>A0ABW0NRN0</accession>
<organism evidence="1 2">
    <name type="scientific">Lysinimonas soli</name>
    <dbReference type="NCBI Taxonomy" id="1074233"/>
    <lineage>
        <taxon>Bacteria</taxon>
        <taxon>Bacillati</taxon>
        <taxon>Actinomycetota</taxon>
        <taxon>Actinomycetes</taxon>
        <taxon>Micrococcales</taxon>
        <taxon>Microbacteriaceae</taxon>
        <taxon>Lysinimonas</taxon>
    </lineage>
</organism>
<sequence length="362" mass="36727">MDIFPIHEKKFSSQPEWRASMIHHASRRSSPVRRIIIAAIALAGAAATLAACAATGSPAASSSAHKSHYTIGVLSIAQAPVLDDLVHKFEAAAKAGLAPAKVTFSYQNANGDQSLVASLVRDFASSTDDGFAVLGTPAVVAMAQAVTDRPIFAVAMSDPVGAGVAKSLDAPGSNVTGSIDYVDPAKLMDVVVKVVPKVHTVGTIYDPSNQNSQVWASALKHNLTTRGLSLAEATISSPADIAAASRSLNGRADILLIGPDATAYAGMDAIGASALASSTPLFVSAGEPTTPGVLASIGPSYPTLGTEAGAIAARVLLGKSAATTPFARPAGTDVVFNSSTVTALKIRIPASLSSSSTVTDQK</sequence>
<dbReference type="CDD" id="cd06325">
    <property type="entry name" value="PBP1_ABC_unchar_transporter"/>
    <property type="match status" value="1"/>
</dbReference>
<gene>
    <name evidence="1" type="ORF">ACFPJ4_10205</name>
</gene>
<proteinExistence type="predicted"/>
<keyword evidence="2" id="KW-1185">Reference proteome</keyword>
<protein>
    <submittedName>
        <fullName evidence="1">ABC transporter substrate-binding protein</fullName>
    </submittedName>
</protein>
<dbReference type="InterPro" id="IPR007487">
    <property type="entry name" value="ABC_transpt-TYRBP-like"/>
</dbReference>
<dbReference type="Proteomes" id="UP001596039">
    <property type="component" value="Unassembled WGS sequence"/>
</dbReference>